<gene>
    <name evidence="1" type="ORF">F0562_032192</name>
</gene>
<proteinExistence type="predicted"/>
<protein>
    <recommendedName>
        <fullName evidence="3">Retrotransposon gag domain-containing protein</fullName>
    </recommendedName>
</protein>
<keyword evidence="2" id="KW-1185">Reference proteome</keyword>
<evidence type="ECO:0000313" key="1">
    <source>
        <dbReference type="EMBL" id="KAA8534675.1"/>
    </source>
</evidence>
<dbReference type="Proteomes" id="UP000325577">
    <property type="component" value="Linkage Group LG18"/>
</dbReference>
<reference evidence="1 2" key="1">
    <citation type="submission" date="2019-09" db="EMBL/GenBank/DDBJ databases">
        <title>A chromosome-level genome assembly of the Chinese tupelo Nyssa sinensis.</title>
        <authorList>
            <person name="Yang X."/>
            <person name="Kang M."/>
            <person name="Yang Y."/>
            <person name="Xiong H."/>
            <person name="Wang M."/>
            <person name="Zhang Z."/>
            <person name="Wang Z."/>
            <person name="Wu H."/>
            <person name="Ma T."/>
            <person name="Liu J."/>
            <person name="Xi Z."/>
        </authorList>
    </citation>
    <scope>NUCLEOTIDE SEQUENCE [LARGE SCALE GENOMIC DNA]</scope>
    <source>
        <strain evidence="1">J267</strain>
        <tissue evidence="1">Leaf</tissue>
    </source>
</reference>
<evidence type="ECO:0008006" key="3">
    <source>
        <dbReference type="Google" id="ProtNLM"/>
    </source>
</evidence>
<dbReference type="AlphaFoldDB" id="A0A5J5AU65"/>
<accession>A0A5J5AU65</accession>
<evidence type="ECO:0000313" key="2">
    <source>
        <dbReference type="Proteomes" id="UP000325577"/>
    </source>
</evidence>
<sequence>MVIITQDMIKQFHKLIEEINGPLKNTFESQMATNKERIEKLESEVLEFHEGIRHLEASTRAEAQENSTRLQRIDDTLKEITRKISSLRFQPEYSASAASPAGSSTRLAVDHQGAVGQYVAPRYSKMDIPHYSSTDPTEWLNRVTQFFKYQSTPEVQRVTLASFHLEGEANQWLQWLQ</sequence>
<dbReference type="EMBL" id="CM018041">
    <property type="protein sequence ID" value="KAA8534675.1"/>
    <property type="molecule type" value="Genomic_DNA"/>
</dbReference>
<name>A0A5J5AU65_9ASTE</name>
<organism evidence="1 2">
    <name type="scientific">Nyssa sinensis</name>
    <dbReference type="NCBI Taxonomy" id="561372"/>
    <lineage>
        <taxon>Eukaryota</taxon>
        <taxon>Viridiplantae</taxon>
        <taxon>Streptophyta</taxon>
        <taxon>Embryophyta</taxon>
        <taxon>Tracheophyta</taxon>
        <taxon>Spermatophyta</taxon>
        <taxon>Magnoliopsida</taxon>
        <taxon>eudicotyledons</taxon>
        <taxon>Gunneridae</taxon>
        <taxon>Pentapetalae</taxon>
        <taxon>asterids</taxon>
        <taxon>Cornales</taxon>
        <taxon>Nyssaceae</taxon>
        <taxon>Nyssa</taxon>
    </lineage>
</organism>